<gene>
    <name evidence="8" type="ORF">SO3561_00180</name>
</gene>
<dbReference type="Gene3D" id="3.40.50.12780">
    <property type="entry name" value="N-terminal domain of ligase-like"/>
    <property type="match status" value="1"/>
</dbReference>
<dbReference type="InterPro" id="IPR020845">
    <property type="entry name" value="AMP-binding_CS"/>
</dbReference>
<evidence type="ECO:0000256" key="1">
    <source>
        <dbReference type="ARBA" id="ARBA00006432"/>
    </source>
</evidence>
<dbReference type="InterPro" id="IPR042099">
    <property type="entry name" value="ANL_N_sf"/>
</dbReference>
<dbReference type="SUPFAM" id="SSF56801">
    <property type="entry name" value="Acetyl-CoA synthetase-like"/>
    <property type="match status" value="1"/>
</dbReference>
<proteinExistence type="inferred from homology"/>
<dbReference type="PANTHER" id="PTHR43272">
    <property type="entry name" value="LONG-CHAIN-FATTY-ACID--COA LIGASE"/>
    <property type="match status" value="1"/>
</dbReference>
<evidence type="ECO:0000256" key="3">
    <source>
        <dbReference type="ARBA" id="ARBA00022832"/>
    </source>
</evidence>
<keyword evidence="4" id="KW-0443">Lipid metabolism</keyword>
<comment type="caution">
    <text evidence="8">The sequence shown here is derived from an EMBL/GenBank/DDBJ whole genome shotgun (WGS) entry which is preliminary data.</text>
</comment>
<evidence type="ECO:0000313" key="9">
    <source>
        <dbReference type="Proteomes" id="UP000217446"/>
    </source>
</evidence>
<dbReference type="Pfam" id="PF23562">
    <property type="entry name" value="AMP-binding_C_3"/>
    <property type="match status" value="1"/>
</dbReference>
<sequence>MREFTNPPSASAPPVGGLADVVFDHAQEDPLHIALGRKDEQGQWRDVTSAEFRDEVLALAKGLLAQGIRFGDRVAIMCPTRYEWTLFDYALWTIGAQVVPVYPTSSAEQVFWMLYDAQVSAIMVEHEDHAMTIATVVDRLPQLHKLWQLDVGAVQELYEAGAHLDDEVVHRHRRAVTPESIATIIYTSGTTGRPKGCVISHANFMFEADTVIERWEPVFHSKRGDEAATLLFLPLAHVFGRMVQVAAVRGKVKFGHQPQLNAAALLPDLAAFKPTFFLAVPYIFEKVFNAARRKAEKEGKSGPFEKAVDVAVRYADAVEEKAWGIGPGPSASLRMQHQFFDKVVYSKVRGAMGGRVRHAMSGGSAMDRRLGLFFAGAGVVIYEGYGLTESTAAATANPPEQTRFGTVGQAIPGTTVHIADDGEVWLRGANVFQGYLNDPKATDATLHDGWLATGDLGSLDEDGYLTITGRKKEILVTSGGKSVSPGVLEERVRDHPLVAQCIVVGNDRPYIAALVTLDSEAVDHWLQMRGKTRLSPSDLVRDPDLETEVRRAVVAANTLVSQAESIRTFRILANQFTEEHGLLTPSLKLKRKAIENAYATEVEALYRA</sequence>
<evidence type="ECO:0000256" key="2">
    <source>
        <dbReference type="ARBA" id="ARBA00022598"/>
    </source>
</evidence>
<dbReference type="GO" id="GO:0004467">
    <property type="term" value="F:long-chain fatty acid-CoA ligase activity"/>
    <property type="evidence" value="ECO:0007669"/>
    <property type="project" value="UniProtKB-EC"/>
</dbReference>
<dbReference type="EMBL" id="BDQI01000001">
    <property type="protein sequence ID" value="GAX48700.1"/>
    <property type="molecule type" value="Genomic_DNA"/>
</dbReference>
<dbReference type="Proteomes" id="UP000217446">
    <property type="component" value="Unassembled WGS sequence"/>
</dbReference>
<dbReference type="InterPro" id="IPR045851">
    <property type="entry name" value="AMP-bd_C_sf"/>
</dbReference>
<dbReference type="PANTHER" id="PTHR43272:SF32">
    <property type="entry name" value="AMP-DEPENDENT SYNTHETASE_LIGASE DOMAIN-CONTAINING PROTEIN"/>
    <property type="match status" value="1"/>
</dbReference>
<dbReference type="InterPro" id="IPR000873">
    <property type="entry name" value="AMP-dep_synth/lig_dom"/>
</dbReference>
<dbReference type="CDD" id="cd05907">
    <property type="entry name" value="VL_LC_FACS_like"/>
    <property type="match status" value="1"/>
</dbReference>
<dbReference type="Gene3D" id="3.30.300.30">
    <property type="match status" value="1"/>
</dbReference>
<keyword evidence="9" id="KW-1185">Reference proteome</keyword>
<name>A0A250V407_STROL</name>
<feature type="domain" description="AMP-dependent synthetase/ligase" evidence="7">
    <location>
        <begin position="24"/>
        <end position="436"/>
    </location>
</feature>
<protein>
    <recommendedName>
        <fullName evidence="6">Acyl-CoA synthetase</fullName>
    </recommendedName>
</protein>
<evidence type="ECO:0000256" key="6">
    <source>
        <dbReference type="ARBA" id="ARBA00032875"/>
    </source>
</evidence>
<keyword evidence="3" id="KW-0276">Fatty acid metabolism</keyword>
<dbReference type="RefSeq" id="WP_067362106.1">
    <property type="nucleotide sequence ID" value="NZ_BDQI01000001.1"/>
</dbReference>
<evidence type="ECO:0000313" key="8">
    <source>
        <dbReference type="EMBL" id="GAX48700.1"/>
    </source>
</evidence>
<keyword evidence="2" id="KW-0436">Ligase</keyword>
<evidence type="ECO:0000256" key="4">
    <source>
        <dbReference type="ARBA" id="ARBA00023098"/>
    </source>
</evidence>
<dbReference type="PROSITE" id="PS00455">
    <property type="entry name" value="AMP_BINDING"/>
    <property type="match status" value="1"/>
</dbReference>
<dbReference type="AlphaFoldDB" id="A0A250V407"/>
<reference evidence="9" key="1">
    <citation type="submission" date="2017-05" db="EMBL/GenBank/DDBJ databases">
        <title>Streptomyces olivochromogenes NBRC 3561 whole genome shotgun sequence.</title>
        <authorList>
            <person name="Dohra H."/>
            <person name="Kodani S."/>
        </authorList>
    </citation>
    <scope>NUCLEOTIDE SEQUENCE [LARGE SCALE GENOMIC DNA]</scope>
    <source>
        <strain evidence="9">NBRC 3561</strain>
    </source>
</reference>
<organism evidence="8 9">
    <name type="scientific">Streptomyces olivochromogenes</name>
    <dbReference type="NCBI Taxonomy" id="1963"/>
    <lineage>
        <taxon>Bacteria</taxon>
        <taxon>Bacillati</taxon>
        <taxon>Actinomycetota</taxon>
        <taxon>Actinomycetes</taxon>
        <taxon>Kitasatosporales</taxon>
        <taxon>Streptomycetaceae</taxon>
        <taxon>Streptomyces</taxon>
    </lineage>
</organism>
<comment type="catalytic activity">
    <reaction evidence="5">
        <text>a long-chain fatty acid + ATP + CoA = a long-chain fatty acyl-CoA + AMP + diphosphate</text>
        <dbReference type="Rhea" id="RHEA:15421"/>
        <dbReference type="ChEBI" id="CHEBI:30616"/>
        <dbReference type="ChEBI" id="CHEBI:33019"/>
        <dbReference type="ChEBI" id="CHEBI:57287"/>
        <dbReference type="ChEBI" id="CHEBI:57560"/>
        <dbReference type="ChEBI" id="CHEBI:83139"/>
        <dbReference type="ChEBI" id="CHEBI:456215"/>
        <dbReference type="EC" id="6.2.1.3"/>
    </reaction>
    <physiologicalReaction direction="left-to-right" evidence="5">
        <dbReference type="Rhea" id="RHEA:15422"/>
    </physiologicalReaction>
</comment>
<dbReference type="STRING" id="1963.AQJ27_05060"/>
<evidence type="ECO:0000256" key="5">
    <source>
        <dbReference type="ARBA" id="ARBA00024484"/>
    </source>
</evidence>
<dbReference type="Pfam" id="PF00501">
    <property type="entry name" value="AMP-binding"/>
    <property type="match status" value="1"/>
</dbReference>
<accession>A0A250V407</accession>
<comment type="similarity">
    <text evidence="1">Belongs to the ATP-dependent AMP-binding enzyme family.</text>
</comment>
<evidence type="ECO:0000259" key="7">
    <source>
        <dbReference type="Pfam" id="PF00501"/>
    </source>
</evidence>
<dbReference type="GO" id="GO:0016020">
    <property type="term" value="C:membrane"/>
    <property type="evidence" value="ECO:0007669"/>
    <property type="project" value="TreeGrafter"/>
</dbReference>